<dbReference type="Proteomes" id="UP001271769">
    <property type="component" value="Unassembled WGS sequence"/>
</dbReference>
<comment type="similarity">
    <text evidence="2">Belongs to the tryptophan 2-monooxygenase family.</text>
</comment>
<evidence type="ECO:0000256" key="5">
    <source>
        <dbReference type="ARBA" id="ARBA00023070"/>
    </source>
</evidence>
<evidence type="ECO:0000256" key="2">
    <source>
        <dbReference type="ARBA" id="ARBA00005833"/>
    </source>
</evidence>
<dbReference type="PANTHER" id="PTHR10742:SF410">
    <property type="entry name" value="LYSINE-SPECIFIC HISTONE DEMETHYLASE 2"/>
    <property type="match status" value="1"/>
</dbReference>
<dbReference type="EC" id="1.13.12.3" evidence="3"/>
<dbReference type="GO" id="GO:0016491">
    <property type="term" value="F:oxidoreductase activity"/>
    <property type="evidence" value="ECO:0007669"/>
    <property type="project" value="UniProtKB-KW"/>
</dbReference>
<accession>A0ABU5DYV4</accession>
<dbReference type="PRINTS" id="PR00420">
    <property type="entry name" value="RNGMNOXGNASE"/>
</dbReference>
<dbReference type="SUPFAM" id="SSF51905">
    <property type="entry name" value="FAD/NAD(P)-binding domain"/>
    <property type="match status" value="1"/>
</dbReference>
<evidence type="ECO:0000256" key="3">
    <source>
        <dbReference type="ARBA" id="ARBA00012535"/>
    </source>
</evidence>
<dbReference type="InterPro" id="IPR002937">
    <property type="entry name" value="Amino_oxidase"/>
</dbReference>
<dbReference type="RefSeq" id="WP_320500168.1">
    <property type="nucleotide sequence ID" value="NZ_JAXCLX010000001.1"/>
</dbReference>
<name>A0ABU5DYV4_9PROT</name>
<dbReference type="Pfam" id="PF01593">
    <property type="entry name" value="Amino_oxidase"/>
    <property type="match status" value="1"/>
</dbReference>
<keyword evidence="8" id="KW-0560">Oxidoreductase</keyword>
<dbReference type="InterPro" id="IPR036188">
    <property type="entry name" value="FAD/NAD-bd_sf"/>
</dbReference>
<proteinExistence type="inferred from homology"/>
<comment type="pathway">
    <text evidence="1">Plant hormone metabolism; auxin biosynthesis.</text>
</comment>
<feature type="domain" description="Amine oxidase" evidence="7">
    <location>
        <begin position="166"/>
        <end position="407"/>
    </location>
</feature>
<dbReference type="EMBL" id="JAXCLX010000001">
    <property type="protein sequence ID" value="MDY0871741.1"/>
    <property type="molecule type" value="Genomic_DNA"/>
</dbReference>
<comment type="catalytic activity">
    <reaction evidence="6">
        <text>L-tryptophan + O2 = indole-3-acetamide + CO2 + H2O</text>
        <dbReference type="Rhea" id="RHEA:16165"/>
        <dbReference type="ChEBI" id="CHEBI:15377"/>
        <dbReference type="ChEBI" id="CHEBI:15379"/>
        <dbReference type="ChEBI" id="CHEBI:16031"/>
        <dbReference type="ChEBI" id="CHEBI:16526"/>
        <dbReference type="ChEBI" id="CHEBI:57912"/>
        <dbReference type="EC" id="1.13.12.3"/>
    </reaction>
</comment>
<dbReference type="Gene3D" id="3.90.660.10">
    <property type="match status" value="1"/>
</dbReference>
<evidence type="ECO:0000256" key="1">
    <source>
        <dbReference type="ARBA" id="ARBA00004814"/>
    </source>
</evidence>
<evidence type="ECO:0000256" key="6">
    <source>
        <dbReference type="ARBA" id="ARBA00047321"/>
    </source>
</evidence>
<protein>
    <recommendedName>
        <fullName evidence="4">Tryptophan 2-monooxygenase</fullName>
        <ecNumber evidence="3">1.13.12.3</ecNumber>
    </recommendedName>
</protein>
<dbReference type="Gene3D" id="3.50.50.60">
    <property type="entry name" value="FAD/NAD(P)-binding domain"/>
    <property type="match status" value="1"/>
</dbReference>
<dbReference type="PANTHER" id="PTHR10742">
    <property type="entry name" value="FLAVIN MONOAMINE OXIDASE"/>
    <property type="match status" value="1"/>
</dbReference>
<gene>
    <name evidence="8" type="ORF">SMD31_07395</name>
</gene>
<keyword evidence="5" id="KW-0073">Auxin biosynthesis</keyword>
<organism evidence="8 9">
    <name type="scientific">Dongia rigui</name>
    <dbReference type="NCBI Taxonomy" id="940149"/>
    <lineage>
        <taxon>Bacteria</taxon>
        <taxon>Pseudomonadati</taxon>
        <taxon>Pseudomonadota</taxon>
        <taxon>Alphaproteobacteria</taxon>
        <taxon>Rhodospirillales</taxon>
        <taxon>Dongiaceae</taxon>
        <taxon>Dongia</taxon>
    </lineage>
</organism>
<keyword evidence="9" id="KW-1185">Reference proteome</keyword>
<evidence type="ECO:0000259" key="7">
    <source>
        <dbReference type="Pfam" id="PF01593"/>
    </source>
</evidence>
<dbReference type="Pfam" id="PF13450">
    <property type="entry name" value="NAD_binding_8"/>
    <property type="match status" value="1"/>
</dbReference>
<evidence type="ECO:0000256" key="4">
    <source>
        <dbReference type="ARBA" id="ARBA00017871"/>
    </source>
</evidence>
<comment type="caution">
    <text evidence="8">The sequence shown here is derived from an EMBL/GenBank/DDBJ whole genome shotgun (WGS) entry which is preliminary data.</text>
</comment>
<evidence type="ECO:0000313" key="9">
    <source>
        <dbReference type="Proteomes" id="UP001271769"/>
    </source>
</evidence>
<dbReference type="SUPFAM" id="SSF54373">
    <property type="entry name" value="FAD-linked reductases, C-terminal domain"/>
    <property type="match status" value="1"/>
</dbReference>
<sequence>MQSSCDLVIIGAGAAGLAAARAARDAGLNIEVVEAASRIGGRGYTDLTTFPAPFDLGCQWLHAATINPYTKAADRLGFRYRKSNFNYRIHDGKWWLNERLVDEFGQSLAATYDRIAAAGAAGDDGPAARSIDPADDWAPLFRRAYTGYMAWPPEEVSTYDTSRFHFTDEDWPVEDGYGALIAAEGADIEVNLDCPVKSIDWGSNEVMVGTARGMIFCRAVLVTVSIAVLKAERIKFFPLLPDWKLDALDRLQMGHAEKAGFWLKRDIFAGMDPHFAMLNWEDAPTAGFLCKPFDRPMVTMFASGPFARDLFAQGSDAAIAEARSLLTKVFGADIQKEIVTACATNWVNDPYILGAYSVLSPHGGEARAELAQPIENRVFFAGEAASSDGFSTAHGAYNSGMAAVDLITKALK</sequence>
<dbReference type="InterPro" id="IPR050281">
    <property type="entry name" value="Flavin_monoamine_oxidase"/>
</dbReference>
<evidence type="ECO:0000313" key="8">
    <source>
        <dbReference type="EMBL" id="MDY0871741.1"/>
    </source>
</evidence>
<reference evidence="8 9" key="1">
    <citation type="journal article" date="2013" name="Antonie Van Leeuwenhoek">
        <title>Dongia rigui sp. nov., isolated from freshwater of a large wetland in Korea.</title>
        <authorList>
            <person name="Baik K.S."/>
            <person name="Hwang Y.M."/>
            <person name="Choi J.S."/>
            <person name="Kwon J."/>
            <person name="Seong C.N."/>
        </authorList>
    </citation>
    <scope>NUCLEOTIDE SEQUENCE [LARGE SCALE GENOMIC DNA]</scope>
    <source>
        <strain evidence="8 9">04SU4-P</strain>
    </source>
</reference>